<dbReference type="FunCoup" id="R7T947">
    <property type="interactions" value="1334"/>
</dbReference>
<dbReference type="Gene3D" id="3.10.450.240">
    <property type="match status" value="1"/>
</dbReference>
<dbReference type="AlphaFoldDB" id="R7T947"/>
<dbReference type="Proteomes" id="UP000014760">
    <property type="component" value="Unassembled WGS sequence"/>
</dbReference>
<dbReference type="InterPro" id="IPR007379">
    <property type="entry name" value="Tim44-like_dom"/>
</dbReference>
<feature type="domain" description="Tim44-like" evidence="10">
    <location>
        <begin position="136"/>
        <end position="286"/>
    </location>
</feature>
<evidence type="ECO:0000256" key="6">
    <source>
        <dbReference type="ARBA" id="ARBA00038073"/>
    </source>
</evidence>
<sequence length="327" mass="37761">MPAATHDIGWVDQADRAESKPLLTQPQLGVLWSVQQRNGTNKHYDPKWRKLRAAKVIKIDLPNYQRMRREAAMSPEEQRSKMKKDGQAPPRSFTEREIILACTGAIMEPYEPPKGDSVLSSLSGLNIKGLSDKGKSMNAVRKIKQYEDDFSVSEFPSLAQEIYLEAHALLEDVEKNKDRLHDLVTEKAYPDMVWKLKNKTFRWKFVESLEPAKVVRVRAGNAISKENMFGQVTVRFHTQQTLALYDRFGRLMVGSEHLVKDCLEYVVFEKHLSEEYSEWRLHAKIFPDWMEPKNMPLKTMKKPDFSGEEYQEVEEDEADDKAVAQTA</sequence>
<reference evidence="12" key="3">
    <citation type="submission" date="2015-06" db="UniProtKB">
        <authorList>
            <consortium name="EnsemblMetazoa"/>
        </authorList>
    </citation>
    <scope>IDENTIFICATION</scope>
</reference>
<evidence type="ECO:0000256" key="3">
    <source>
        <dbReference type="ARBA" id="ARBA00022980"/>
    </source>
</evidence>
<reference evidence="11 13" key="2">
    <citation type="journal article" date="2013" name="Nature">
        <title>Insights into bilaterian evolution from three spiralian genomes.</title>
        <authorList>
            <person name="Simakov O."/>
            <person name="Marletaz F."/>
            <person name="Cho S.J."/>
            <person name="Edsinger-Gonzales E."/>
            <person name="Havlak P."/>
            <person name="Hellsten U."/>
            <person name="Kuo D.H."/>
            <person name="Larsson T."/>
            <person name="Lv J."/>
            <person name="Arendt D."/>
            <person name="Savage R."/>
            <person name="Osoegawa K."/>
            <person name="de Jong P."/>
            <person name="Grimwood J."/>
            <person name="Chapman J.A."/>
            <person name="Shapiro H."/>
            <person name="Aerts A."/>
            <person name="Otillar R.P."/>
            <person name="Terry A.Y."/>
            <person name="Boore J.L."/>
            <person name="Grigoriev I.V."/>
            <person name="Lindberg D.R."/>
            <person name="Seaver E.C."/>
            <person name="Weisblat D.A."/>
            <person name="Putnam N.H."/>
            <person name="Rokhsar D.S."/>
        </authorList>
    </citation>
    <scope>NUCLEOTIDE SEQUENCE</scope>
    <source>
        <strain evidence="11 13">I ESC-2004</strain>
    </source>
</reference>
<dbReference type="FunFam" id="3.10.450.240:FF:000003">
    <property type="entry name" value="39S ribosomal protein L45, mitochondrial"/>
    <property type="match status" value="1"/>
</dbReference>
<keyword evidence="13" id="KW-1185">Reference proteome</keyword>
<dbReference type="EMBL" id="AMQN01015851">
    <property type="status" value="NOT_ANNOTATED_CDS"/>
    <property type="molecule type" value="Genomic_DNA"/>
</dbReference>
<feature type="region of interest" description="Disordered" evidence="9">
    <location>
        <begin position="297"/>
        <end position="327"/>
    </location>
</feature>
<protein>
    <recommendedName>
        <fullName evidence="7">Large ribosomal subunit protein mL45</fullName>
    </recommendedName>
    <alternativeName>
        <fullName evidence="8">39S ribosomal protein L45, mitochondrial</fullName>
    </alternativeName>
</protein>
<dbReference type="EnsemblMetazoa" id="CapteT222501">
    <property type="protein sequence ID" value="CapteP222501"/>
    <property type="gene ID" value="CapteG222501"/>
</dbReference>
<dbReference type="STRING" id="283909.R7T947"/>
<dbReference type="GO" id="GO:0005840">
    <property type="term" value="C:ribosome"/>
    <property type="evidence" value="ECO:0007669"/>
    <property type="project" value="UniProtKB-KW"/>
</dbReference>
<dbReference type="OMA" id="HTHMAAK"/>
<evidence type="ECO:0000313" key="13">
    <source>
        <dbReference type="Proteomes" id="UP000014760"/>
    </source>
</evidence>
<dbReference type="InterPro" id="IPR032710">
    <property type="entry name" value="NTF2-like_dom_sf"/>
</dbReference>
<dbReference type="InterPro" id="IPR051975">
    <property type="entry name" value="mtLSU_mL45"/>
</dbReference>
<proteinExistence type="inferred from homology"/>
<feature type="compositionally biased region" description="Acidic residues" evidence="9">
    <location>
        <begin position="306"/>
        <end position="319"/>
    </location>
</feature>
<evidence type="ECO:0000259" key="10">
    <source>
        <dbReference type="SMART" id="SM00978"/>
    </source>
</evidence>
<name>R7T947_CAPTE</name>
<dbReference type="OrthoDB" id="19619at2759"/>
<feature type="compositionally biased region" description="Basic and acidic residues" evidence="9">
    <location>
        <begin position="68"/>
        <end position="86"/>
    </location>
</feature>
<evidence type="ECO:0000256" key="8">
    <source>
        <dbReference type="ARBA" id="ARBA00043031"/>
    </source>
</evidence>
<gene>
    <name evidence="11" type="ORF">CAPTEDRAFT_222501</name>
</gene>
<dbReference type="Pfam" id="PF04280">
    <property type="entry name" value="Tim44"/>
    <property type="match status" value="1"/>
</dbReference>
<reference evidence="13" key="1">
    <citation type="submission" date="2012-12" db="EMBL/GenBank/DDBJ databases">
        <authorList>
            <person name="Hellsten U."/>
            <person name="Grimwood J."/>
            <person name="Chapman J.A."/>
            <person name="Shapiro H."/>
            <person name="Aerts A."/>
            <person name="Otillar R.P."/>
            <person name="Terry A.Y."/>
            <person name="Boore J.L."/>
            <person name="Simakov O."/>
            <person name="Marletaz F."/>
            <person name="Cho S.-J."/>
            <person name="Edsinger-Gonzales E."/>
            <person name="Havlak P."/>
            <person name="Kuo D.-H."/>
            <person name="Larsson T."/>
            <person name="Lv J."/>
            <person name="Arendt D."/>
            <person name="Savage R."/>
            <person name="Osoegawa K."/>
            <person name="de Jong P."/>
            <person name="Lindberg D.R."/>
            <person name="Seaver E.C."/>
            <person name="Weisblat D.A."/>
            <person name="Putnam N.H."/>
            <person name="Grigoriev I.V."/>
            <person name="Rokhsar D.S."/>
        </authorList>
    </citation>
    <scope>NUCLEOTIDE SEQUENCE</scope>
    <source>
        <strain evidence="13">I ESC-2004</strain>
    </source>
</reference>
<evidence type="ECO:0000256" key="4">
    <source>
        <dbReference type="ARBA" id="ARBA00023128"/>
    </source>
</evidence>
<dbReference type="PANTHER" id="PTHR28554">
    <property type="entry name" value="39S RIBOSOMAL PROTEIN L45, MITOCHONDRIAL"/>
    <property type="match status" value="1"/>
</dbReference>
<evidence type="ECO:0000256" key="2">
    <source>
        <dbReference type="ARBA" id="ARBA00022946"/>
    </source>
</evidence>
<comment type="subcellular location">
    <subcellularLocation>
        <location evidence="1">Mitochondrion</location>
    </subcellularLocation>
</comment>
<feature type="region of interest" description="Disordered" evidence="9">
    <location>
        <begin position="68"/>
        <end position="93"/>
    </location>
</feature>
<dbReference type="HOGENOM" id="CLU_038409_1_0_1"/>
<dbReference type="SUPFAM" id="SSF54427">
    <property type="entry name" value="NTF2-like"/>
    <property type="match status" value="1"/>
</dbReference>
<evidence type="ECO:0000256" key="1">
    <source>
        <dbReference type="ARBA" id="ARBA00004173"/>
    </source>
</evidence>
<dbReference type="GO" id="GO:0005739">
    <property type="term" value="C:mitochondrion"/>
    <property type="evidence" value="ECO:0007669"/>
    <property type="project" value="UniProtKB-SubCell"/>
</dbReference>
<evidence type="ECO:0000313" key="11">
    <source>
        <dbReference type="EMBL" id="ELT87519.1"/>
    </source>
</evidence>
<organism evidence="11">
    <name type="scientific">Capitella teleta</name>
    <name type="common">Polychaete worm</name>
    <dbReference type="NCBI Taxonomy" id="283909"/>
    <lineage>
        <taxon>Eukaryota</taxon>
        <taxon>Metazoa</taxon>
        <taxon>Spiralia</taxon>
        <taxon>Lophotrochozoa</taxon>
        <taxon>Annelida</taxon>
        <taxon>Polychaeta</taxon>
        <taxon>Sedentaria</taxon>
        <taxon>Scolecida</taxon>
        <taxon>Capitellidae</taxon>
        <taxon>Capitella</taxon>
    </lineage>
</organism>
<keyword evidence="2" id="KW-0809">Transit peptide</keyword>
<evidence type="ECO:0000256" key="7">
    <source>
        <dbReference type="ARBA" id="ARBA00039448"/>
    </source>
</evidence>
<dbReference type="EMBL" id="KB312289">
    <property type="protein sequence ID" value="ELT87519.1"/>
    <property type="molecule type" value="Genomic_DNA"/>
</dbReference>
<keyword evidence="5" id="KW-0687">Ribonucleoprotein</keyword>
<dbReference type="PANTHER" id="PTHR28554:SF1">
    <property type="entry name" value="LARGE RIBOSOMAL SUBUNIT PROTEIN ML45"/>
    <property type="match status" value="1"/>
</dbReference>
<dbReference type="GO" id="GO:1990904">
    <property type="term" value="C:ribonucleoprotein complex"/>
    <property type="evidence" value="ECO:0007669"/>
    <property type="project" value="UniProtKB-KW"/>
</dbReference>
<comment type="similarity">
    <text evidence="6">Belongs to the mitochondrion-specific ribosomal protein mL45 family.</text>
</comment>
<evidence type="ECO:0000256" key="9">
    <source>
        <dbReference type="SAM" id="MobiDB-lite"/>
    </source>
</evidence>
<accession>R7T947</accession>
<keyword evidence="3" id="KW-0689">Ribosomal protein</keyword>
<evidence type="ECO:0000256" key="5">
    <source>
        <dbReference type="ARBA" id="ARBA00023274"/>
    </source>
</evidence>
<dbReference type="SMART" id="SM00978">
    <property type="entry name" value="Tim44"/>
    <property type="match status" value="1"/>
</dbReference>
<keyword evidence="4" id="KW-0496">Mitochondrion</keyword>
<evidence type="ECO:0000313" key="12">
    <source>
        <dbReference type="EnsemblMetazoa" id="CapteP222501"/>
    </source>
</evidence>